<evidence type="ECO:0000256" key="4">
    <source>
        <dbReference type="ARBA" id="ARBA00022692"/>
    </source>
</evidence>
<dbReference type="NCBIfam" id="TIGR01494">
    <property type="entry name" value="ATPase_P-type"/>
    <property type="match status" value="1"/>
</dbReference>
<dbReference type="Proteomes" id="UP001299596">
    <property type="component" value="Unassembled WGS sequence"/>
</dbReference>
<evidence type="ECO:0000256" key="8">
    <source>
        <dbReference type="ARBA" id="ARBA00022842"/>
    </source>
</evidence>
<protein>
    <submittedName>
        <fullName evidence="14">Heavy metal translocating P-type ATPase</fullName>
    </submittedName>
</protein>
<dbReference type="PANTHER" id="PTHR43079">
    <property type="entry name" value="PROBABLE CADMIUM/ZINC-TRANSPORTING ATPASE HMA1"/>
    <property type="match status" value="1"/>
</dbReference>
<dbReference type="SFLD" id="SFLDF00027">
    <property type="entry name" value="p-type_atpase"/>
    <property type="match status" value="1"/>
</dbReference>
<evidence type="ECO:0000256" key="9">
    <source>
        <dbReference type="ARBA" id="ARBA00022967"/>
    </source>
</evidence>
<keyword evidence="6 12" id="KW-0547">Nucleotide-binding</keyword>
<evidence type="ECO:0000256" key="11">
    <source>
        <dbReference type="ARBA" id="ARBA00023136"/>
    </source>
</evidence>
<dbReference type="InterPro" id="IPR023214">
    <property type="entry name" value="HAD_sf"/>
</dbReference>
<feature type="transmembrane region" description="Helical" evidence="12">
    <location>
        <begin position="289"/>
        <end position="313"/>
    </location>
</feature>
<keyword evidence="10 12" id="KW-1133">Transmembrane helix</keyword>
<dbReference type="InterPro" id="IPR027256">
    <property type="entry name" value="P-typ_ATPase_IB"/>
</dbReference>
<dbReference type="NCBIfam" id="TIGR01525">
    <property type="entry name" value="ATPase-IB_hvy"/>
    <property type="match status" value="1"/>
</dbReference>
<keyword evidence="3 12" id="KW-1003">Cell membrane</keyword>
<dbReference type="SUPFAM" id="SSF81665">
    <property type="entry name" value="Calcium ATPase, transmembrane domain M"/>
    <property type="match status" value="1"/>
</dbReference>
<feature type="transmembrane region" description="Helical" evidence="12">
    <location>
        <begin position="259"/>
        <end position="277"/>
    </location>
</feature>
<gene>
    <name evidence="14" type="ORF">K6T79_17315</name>
</gene>
<evidence type="ECO:0000256" key="12">
    <source>
        <dbReference type="RuleBase" id="RU362081"/>
    </source>
</evidence>
<reference evidence="14 15" key="1">
    <citation type="submission" date="2023-12" db="EMBL/GenBank/DDBJ databases">
        <title>Description of new species of Mycobacterium terrae complex isolated from sewage at the Sao Paulo Zoological Park Foundation in Brazil.</title>
        <authorList>
            <person name="Romagnoli C.L."/>
            <person name="Conceicao E.C."/>
            <person name="Machado E."/>
            <person name="Barreto L.B.P.F."/>
            <person name="Sharma A."/>
            <person name="Silva N.M."/>
            <person name="Marques L.E."/>
            <person name="Juliana M.A."/>
            <person name="Lourenco M.C.S."/>
            <person name="Digiampietri L.A."/>
            <person name="Suffys P.N."/>
            <person name="Viana-Niero C."/>
        </authorList>
    </citation>
    <scope>NUCLEOTIDE SEQUENCE [LARGE SCALE GENOMIC DNA]</scope>
    <source>
        <strain evidence="14 15">MYC098</strain>
    </source>
</reference>
<evidence type="ECO:0000313" key="15">
    <source>
        <dbReference type="Proteomes" id="UP001299596"/>
    </source>
</evidence>
<evidence type="ECO:0000259" key="13">
    <source>
        <dbReference type="Pfam" id="PF00122"/>
    </source>
</evidence>
<proteinExistence type="inferred from homology"/>
<feature type="domain" description="P-type ATPase A" evidence="13">
    <location>
        <begin position="138"/>
        <end position="239"/>
    </location>
</feature>
<keyword evidence="5 12" id="KW-0479">Metal-binding</keyword>
<keyword evidence="4 12" id="KW-0812">Transmembrane</keyword>
<dbReference type="SUPFAM" id="SSF81653">
    <property type="entry name" value="Calcium ATPase, transduction domain A"/>
    <property type="match status" value="1"/>
</dbReference>
<feature type="transmembrane region" description="Helical" evidence="12">
    <location>
        <begin position="31"/>
        <end position="49"/>
    </location>
</feature>
<dbReference type="PROSITE" id="PS01229">
    <property type="entry name" value="COF_2"/>
    <property type="match status" value="1"/>
</dbReference>
<dbReference type="EMBL" id="JAYJJR010000012">
    <property type="protein sequence ID" value="MEB3022805.1"/>
    <property type="molecule type" value="Genomic_DNA"/>
</dbReference>
<organism evidence="14 15">
    <name type="scientific">[Mycobacterium] crassicus</name>
    <dbReference type="NCBI Taxonomy" id="2872309"/>
    <lineage>
        <taxon>Bacteria</taxon>
        <taxon>Bacillati</taxon>
        <taxon>Actinomycetota</taxon>
        <taxon>Actinomycetes</taxon>
        <taxon>Mycobacteriales</taxon>
        <taxon>Mycobacteriaceae</taxon>
        <taxon>Mycolicibacter</taxon>
    </lineage>
</organism>
<dbReference type="InterPro" id="IPR001757">
    <property type="entry name" value="P_typ_ATPase"/>
</dbReference>
<sequence>MAVATPVSARSVATAHVVPVRRTRLFALPEMRWAAVALVLFLAGLAVQLTSGPPAVWWGMYLACLAAGGWEPGLAGLTALRDKTLDVDLLMVAAAIGAASIGQVTDGALLIVIFATSGALEALATARTEDSVRGLLDLAPDSAVRITAEGDEQTVQVTDLDVGDVLLVRPGERIAADAIVISGGSEIDQATITGEPLPVDKTVGDEVFAGTLNGTGTLRIRVDRRAGESVVARIATLVEQASQTKARTQLFIEKVEQRYSIGMVTVTLAVFAVPLLAGEPLQRALLRAMTFMIVASPCAVVLATMPPLLAAIANAGRHGVLAKSAVVMEQLGATTVIAFDKTGTLTRGTPELAEIHCVDQQFTEESLLCLAAAAEHPSEHPLASAIVRAARARSLDLPAADRFTAHPGRGVTAEVDGHVVGVASPAAVLSGPAHTAKVAEVTAAVDELQRRGHTAVIVTCDGTAAGVLGLTDQLRPEAAVSVEGARRLTGRTPVLLTGDNQAAADRLAAEVGITDVRAGLLPEAKVAAVKQLQAAGANVTVVGDGINDAPALAAAHAGIAMGGAGSDLTLQTADAVVVRDDLTTIPAVIALSRRARRVVTANLVIAATFITALVLWDLIGELPLPLGVAGHEGSTIIVGLNGLRLLRRSAWRPIST</sequence>
<keyword evidence="15" id="KW-1185">Reference proteome</keyword>
<evidence type="ECO:0000256" key="2">
    <source>
        <dbReference type="ARBA" id="ARBA00006024"/>
    </source>
</evidence>
<dbReference type="Gene3D" id="3.40.50.1000">
    <property type="entry name" value="HAD superfamily/HAD-like"/>
    <property type="match status" value="1"/>
</dbReference>
<dbReference type="InterPro" id="IPR036412">
    <property type="entry name" value="HAD-like_sf"/>
</dbReference>
<comment type="subcellular location">
    <subcellularLocation>
        <location evidence="1">Cell membrane</location>
        <topology evidence="1">Multi-pass membrane protein</topology>
    </subcellularLocation>
</comment>
<keyword evidence="9" id="KW-1278">Translocase</keyword>
<keyword evidence="11 12" id="KW-0472">Membrane</keyword>
<comment type="caution">
    <text evidence="14">The sequence shown here is derived from an EMBL/GenBank/DDBJ whole genome shotgun (WGS) entry which is preliminary data.</text>
</comment>
<dbReference type="SUPFAM" id="SSF56784">
    <property type="entry name" value="HAD-like"/>
    <property type="match status" value="1"/>
</dbReference>
<evidence type="ECO:0000256" key="3">
    <source>
        <dbReference type="ARBA" id="ARBA00022475"/>
    </source>
</evidence>
<keyword evidence="8" id="KW-0460">Magnesium</keyword>
<dbReference type="InterPro" id="IPR018303">
    <property type="entry name" value="ATPase_P-typ_P_site"/>
</dbReference>
<evidence type="ECO:0000256" key="7">
    <source>
        <dbReference type="ARBA" id="ARBA00022840"/>
    </source>
</evidence>
<evidence type="ECO:0000256" key="10">
    <source>
        <dbReference type="ARBA" id="ARBA00022989"/>
    </source>
</evidence>
<dbReference type="Pfam" id="PF00702">
    <property type="entry name" value="Hydrolase"/>
    <property type="match status" value="1"/>
</dbReference>
<dbReference type="InterPro" id="IPR044492">
    <property type="entry name" value="P_typ_ATPase_HD_dom"/>
</dbReference>
<dbReference type="PROSITE" id="PS00154">
    <property type="entry name" value="ATPASE_E1_E2"/>
    <property type="match status" value="1"/>
</dbReference>
<dbReference type="Gene3D" id="3.40.1110.10">
    <property type="entry name" value="Calcium-transporting ATPase, cytoplasmic domain N"/>
    <property type="match status" value="1"/>
</dbReference>
<name>A0ABU5XKK0_9MYCO</name>
<dbReference type="InterPro" id="IPR059000">
    <property type="entry name" value="ATPase_P-type_domA"/>
</dbReference>
<evidence type="ECO:0000313" key="14">
    <source>
        <dbReference type="EMBL" id="MEB3022805.1"/>
    </source>
</evidence>
<dbReference type="RefSeq" id="WP_225406436.1">
    <property type="nucleotide sequence ID" value="NZ_JAYJJR010000012.1"/>
</dbReference>
<dbReference type="PRINTS" id="PR00119">
    <property type="entry name" value="CATATPASE"/>
</dbReference>
<dbReference type="PANTHER" id="PTHR43079:SF1">
    <property type="entry name" value="CADMIUM_ZINC-TRANSPORTING ATPASE HMA1, CHLOROPLASTIC-RELATED"/>
    <property type="match status" value="1"/>
</dbReference>
<dbReference type="SFLD" id="SFLDS00003">
    <property type="entry name" value="Haloacid_Dehalogenase"/>
    <property type="match status" value="1"/>
</dbReference>
<evidence type="ECO:0000256" key="6">
    <source>
        <dbReference type="ARBA" id="ARBA00022741"/>
    </source>
</evidence>
<dbReference type="Gene3D" id="2.70.150.10">
    <property type="entry name" value="Calcium-transporting ATPase, cytoplasmic transduction domain A"/>
    <property type="match status" value="1"/>
</dbReference>
<dbReference type="InterPro" id="IPR051949">
    <property type="entry name" value="Cation_Transport_ATPase"/>
</dbReference>
<evidence type="ECO:0000256" key="1">
    <source>
        <dbReference type="ARBA" id="ARBA00004651"/>
    </source>
</evidence>
<dbReference type="InterPro" id="IPR008250">
    <property type="entry name" value="ATPase_P-typ_transduc_dom_A_sf"/>
</dbReference>
<dbReference type="InterPro" id="IPR023298">
    <property type="entry name" value="ATPase_P-typ_TM_dom_sf"/>
</dbReference>
<evidence type="ECO:0000256" key="5">
    <source>
        <dbReference type="ARBA" id="ARBA00022723"/>
    </source>
</evidence>
<comment type="similarity">
    <text evidence="2 12">Belongs to the cation transport ATPase (P-type) (TC 3.A.3) family. Type IB subfamily.</text>
</comment>
<keyword evidence="7 12" id="KW-0067">ATP-binding</keyword>
<accession>A0ABU5XKK0</accession>
<feature type="transmembrane region" description="Helical" evidence="12">
    <location>
        <begin position="598"/>
        <end position="616"/>
    </location>
</feature>
<dbReference type="SFLD" id="SFLDG00002">
    <property type="entry name" value="C1.7:_P-type_atpase_like"/>
    <property type="match status" value="1"/>
</dbReference>
<dbReference type="Pfam" id="PF00122">
    <property type="entry name" value="E1-E2_ATPase"/>
    <property type="match status" value="1"/>
</dbReference>
<dbReference type="InterPro" id="IPR023299">
    <property type="entry name" value="ATPase_P-typ_cyto_dom_N"/>
</dbReference>